<dbReference type="Pfam" id="PF18478">
    <property type="entry name" value="PIN_10"/>
    <property type="match status" value="1"/>
</dbReference>
<gene>
    <name evidence="2" type="ORF">UFOPK3564_03533</name>
</gene>
<dbReference type="InterPro" id="IPR041375">
    <property type="entry name" value="VapC45_PIN-like"/>
</dbReference>
<evidence type="ECO:0000313" key="2">
    <source>
        <dbReference type="EMBL" id="CAB4951830.1"/>
    </source>
</evidence>
<accession>A0A6J7K6X7</accession>
<feature type="domain" description="VapC45 PIN like" evidence="1">
    <location>
        <begin position="8"/>
        <end position="91"/>
    </location>
</feature>
<evidence type="ECO:0000259" key="1">
    <source>
        <dbReference type="Pfam" id="PF18478"/>
    </source>
</evidence>
<protein>
    <submittedName>
        <fullName evidence="2">Unannotated protein</fullName>
    </submittedName>
</protein>
<sequence>MSPPEPPPEFFVDRSLGRKRVPAALRAEGLVLRTMAEEYGERVGQGLADTEWLRDAGENGWIVLSKDDRIRRRPAEIAAVREHAIRMFCLTNANLTGTQQAQRFVTNIDAMMRQARVAGPWIYGVYDSGIRPLVPPPKH</sequence>
<name>A0A6J7K6X7_9ZZZZ</name>
<dbReference type="AlphaFoldDB" id="A0A6J7K6X7"/>
<organism evidence="2">
    <name type="scientific">freshwater metagenome</name>
    <dbReference type="NCBI Taxonomy" id="449393"/>
    <lineage>
        <taxon>unclassified sequences</taxon>
        <taxon>metagenomes</taxon>
        <taxon>ecological metagenomes</taxon>
    </lineage>
</organism>
<dbReference type="EMBL" id="CAFBMK010000351">
    <property type="protein sequence ID" value="CAB4951830.1"/>
    <property type="molecule type" value="Genomic_DNA"/>
</dbReference>
<reference evidence="2" key="1">
    <citation type="submission" date="2020-05" db="EMBL/GenBank/DDBJ databases">
        <authorList>
            <person name="Chiriac C."/>
            <person name="Salcher M."/>
            <person name="Ghai R."/>
            <person name="Kavagutti S V."/>
        </authorList>
    </citation>
    <scope>NUCLEOTIDE SEQUENCE</scope>
</reference>
<proteinExistence type="predicted"/>